<dbReference type="AlphaFoldDB" id="A0A380CPM2"/>
<evidence type="ECO:0000313" key="1">
    <source>
        <dbReference type="EMBL" id="SUJ25709.1"/>
    </source>
</evidence>
<dbReference type="Proteomes" id="UP000254893">
    <property type="component" value="Unassembled WGS sequence"/>
</dbReference>
<reference evidence="1 2" key="1">
    <citation type="submission" date="2018-06" db="EMBL/GenBank/DDBJ databases">
        <authorList>
            <consortium name="Pathogen Informatics"/>
            <person name="Doyle S."/>
        </authorList>
    </citation>
    <scope>NUCLEOTIDE SEQUENCE [LARGE SCALE GENOMIC DNA]</scope>
    <source>
        <strain evidence="1 2">NCTC11388</strain>
    </source>
</reference>
<proteinExistence type="predicted"/>
<name>A0A380CPM2_SPHSI</name>
<organism evidence="1 2">
    <name type="scientific">Sphingobacterium spiritivorum</name>
    <name type="common">Flavobacterium spiritivorum</name>
    <dbReference type="NCBI Taxonomy" id="258"/>
    <lineage>
        <taxon>Bacteria</taxon>
        <taxon>Pseudomonadati</taxon>
        <taxon>Bacteroidota</taxon>
        <taxon>Sphingobacteriia</taxon>
        <taxon>Sphingobacteriales</taxon>
        <taxon>Sphingobacteriaceae</taxon>
        <taxon>Sphingobacterium</taxon>
    </lineage>
</organism>
<dbReference type="RefSeq" id="WP_258862380.1">
    <property type="nucleotide sequence ID" value="NZ_UGYW01000002.1"/>
</dbReference>
<dbReference type="EMBL" id="UGYW01000002">
    <property type="protein sequence ID" value="SUJ25709.1"/>
    <property type="molecule type" value="Genomic_DNA"/>
</dbReference>
<gene>
    <name evidence="1" type="ORF">NCTC11388_03776</name>
</gene>
<sequence length="59" mass="6553">MNRDLVQLEEEILAPSAALIADIKRIEGDIMLLGIGAKWVQAWADSLCVPSVKPDYQKE</sequence>
<evidence type="ECO:0000313" key="2">
    <source>
        <dbReference type="Proteomes" id="UP000254893"/>
    </source>
</evidence>
<protein>
    <submittedName>
        <fullName evidence="1">Uncharacterized protein</fullName>
    </submittedName>
</protein>
<accession>A0A380CPM2</accession>